<dbReference type="Pfam" id="PF10990">
    <property type="entry name" value="DUF2809"/>
    <property type="match status" value="1"/>
</dbReference>
<protein>
    <submittedName>
        <fullName evidence="2">DUF2809 domain-containing protein</fullName>
    </submittedName>
</protein>
<dbReference type="Proteomes" id="UP000307790">
    <property type="component" value="Unassembled WGS sequence"/>
</dbReference>
<evidence type="ECO:0000256" key="1">
    <source>
        <dbReference type="SAM" id="Phobius"/>
    </source>
</evidence>
<gene>
    <name evidence="2" type="ORF">FE810_15095</name>
</gene>
<keyword evidence="1" id="KW-0812">Transmembrane</keyword>
<proteinExistence type="predicted"/>
<evidence type="ECO:0000313" key="2">
    <source>
        <dbReference type="EMBL" id="TLU61335.1"/>
    </source>
</evidence>
<reference evidence="2 3" key="1">
    <citation type="submission" date="2019-05" db="EMBL/GenBank/DDBJ databases">
        <title>Genome sequences of Thalassotalea litorea 1K03283.</title>
        <authorList>
            <person name="Zhang D."/>
        </authorList>
    </citation>
    <scope>NUCLEOTIDE SEQUENCE [LARGE SCALE GENOMIC DNA]</scope>
    <source>
        <strain evidence="2 3">MCCC 1K03283</strain>
    </source>
</reference>
<comment type="caution">
    <text evidence="2">The sequence shown here is derived from an EMBL/GenBank/DDBJ whole genome shotgun (WGS) entry which is preliminary data.</text>
</comment>
<dbReference type="RefSeq" id="WP_138321163.1">
    <property type="nucleotide sequence ID" value="NZ_VCBC01000017.1"/>
</dbReference>
<sequence length="133" mass="14959">MNRRLLIYGLLTLSTVGLGLLSRSSIVSFPDWVNLYLGDFLWGLMVFWLACIALPSARNTTLFLAALTFAFLIEISQIYQAPWINELRHTSLGALVLGFGFKWSDLIAYTLGIALGAFLNHWLRNRIKVPGKL</sequence>
<dbReference type="InterPro" id="IPR021257">
    <property type="entry name" value="DUF2809"/>
</dbReference>
<keyword evidence="1" id="KW-1133">Transmembrane helix</keyword>
<dbReference type="OrthoDB" id="5360192at2"/>
<keyword evidence="3" id="KW-1185">Reference proteome</keyword>
<dbReference type="AlphaFoldDB" id="A0A5R9ICN1"/>
<evidence type="ECO:0000313" key="3">
    <source>
        <dbReference type="Proteomes" id="UP000307790"/>
    </source>
</evidence>
<keyword evidence="1" id="KW-0472">Membrane</keyword>
<organism evidence="2 3">
    <name type="scientific">Thalassotalea litorea</name>
    <dbReference type="NCBI Taxonomy" id="2020715"/>
    <lineage>
        <taxon>Bacteria</taxon>
        <taxon>Pseudomonadati</taxon>
        <taxon>Pseudomonadota</taxon>
        <taxon>Gammaproteobacteria</taxon>
        <taxon>Alteromonadales</taxon>
        <taxon>Colwelliaceae</taxon>
        <taxon>Thalassotalea</taxon>
    </lineage>
</organism>
<name>A0A5R9ICN1_9GAMM</name>
<feature type="transmembrane region" description="Helical" evidence="1">
    <location>
        <begin position="33"/>
        <end position="54"/>
    </location>
</feature>
<feature type="transmembrane region" description="Helical" evidence="1">
    <location>
        <begin position="106"/>
        <end position="123"/>
    </location>
</feature>
<dbReference type="EMBL" id="VCBC01000017">
    <property type="protein sequence ID" value="TLU61335.1"/>
    <property type="molecule type" value="Genomic_DNA"/>
</dbReference>
<feature type="transmembrane region" description="Helical" evidence="1">
    <location>
        <begin position="61"/>
        <end position="79"/>
    </location>
</feature>
<accession>A0A5R9ICN1</accession>